<evidence type="ECO:0000313" key="1">
    <source>
        <dbReference type="EMBL" id="WEL19521.1"/>
    </source>
</evidence>
<name>A0ABY8CIL2_9ARCH</name>
<protein>
    <submittedName>
        <fullName evidence="1">Uncharacterized protein</fullName>
    </submittedName>
</protein>
<proteinExistence type="predicted"/>
<keyword evidence="2" id="KW-1185">Reference proteome</keyword>
<organism evidence="1 2">
    <name type="scientific">Candidatus Nanohalococcus occultus</name>
    <dbReference type="NCBI Taxonomy" id="2978047"/>
    <lineage>
        <taxon>Archaea</taxon>
        <taxon>Candidatus Nanohalarchaeota</taxon>
        <taxon>Candidatus Nanohalarchaeota incertae sedis</taxon>
        <taxon>Candidatus Nanohalococcus</taxon>
    </lineage>
</organism>
<dbReference type="Proteomes" id="UP001218034">
    <property type="component" value="Chromosome"/>
</dbReference>
<dbReference type="RefSeq" id="WP_347722391.1">
    <property type="nucleotide sequence ID" value="NZ_CP104395.1"/>
</dbReference>
<sequence length="95" mass="11211">MSKASETDEVLEKTVEFIFETEKDLYKSKFIARRLNEKYGTDISPKMVGKRFQKIEDYLGIEDDEIRDAYTTGTSWKLKTLRDDYGEQLKDLLED</sequence>
<dbReference type="GeneID" id="90589939"/>
<reference evidence="1 2" key="1">
    <citation type="submission" date="2022-09" db="EMBL/GenBank/DDBJ databases">
        <title>Xylan utilization by haloarchaea-nanohaloarchaea associations.</title>
        <authorList>
            <person name="Yakimov M."/>
        </authorList>
    </citation>
    <scope>NUCLEOTIDE SEQUENCE [LARGE SCALE GENOMIC DNA]</scope>
    <source>
        <strain evidence="1 2">SVXNc</strain>
    </source>
</reference>
<evidence type="ECO:0000313" key="2">
    <source>
        <dbReference type="Proteomes" id="UP001218034"/>
    </source>
</evidence>
<gene>
    <name evidence="1" type="ORF">SVXNc_0502</name>
</gene>
<dbReference type="EMBL" id="CP104395">
    <property type="protein sequence ID" value="WEL19521.1"/>
    <property type="molecule type" value="Genomic_DNA"/>
</dbReference>
<accession>A0ABY8CIL2</accession>